<dbReference type="Pfam" id="PF13795">
    <property type="entry name" value="HupE_UreJ_2"/>
    <property type="match status" value="1"/>
</dbReference>
<keyword evidence="1" id="KW-0472">Membrane</keyword>
<organism evidence="3 4">
    <name type="scientific">Paenibacillus mucilaginosus (strain KNP414)</name>
    <dbReference type="NCBI Taxonomy" id="1036673"/>
    <lineage>
        <taxon>Bacteria</taxon>
        <taxon>Bacillati</taxon>
        <taxon>Bacillota</taxon>
        <taxon>Bacilli</taxon>
        <taxon>Bacillales</taxon>
        <taxon>Paenibacillaceae</taxon>
        <taxon>Paenibacillus</taxon>
    </lineage>
</organism>
<dbReference type="AlphaFoldDB" id="F8FL45"/>
<keyword evidence="1" id="KW-1133">Transmembrane helix</keyword>
<keyword evidence="1" id="KW-0812">Transmembrane</keyword>
<dbReference type="InterPro" id="IPR032809">
    <property type="entry name" value="Put_HupE_UreJ"/>
</dbReference>
<protein>
    <recommendedName>
        <fullName evidence="5">HupE / UreJ protein</fullName>
    </recommendedName>
</protein>
<feature type="transmembrane region" description="Helical" evidence="1">
    <location>
        <begin position="298"/>
        <end position="319"/>
    </location>
</feature>
<feature type="transmembrane region" description="Helical" evidence="1">
    <location>
        <begin position="339"/>
        <end position="357"/>
    </location>
</feature>
<accession>F8FL45</accession>
<dbReference type="PATRIC" id="fig|1036673.3.peg.1225"/>
<dbReference type="RefSeq" id="WP_013915126.1">
    <property type="nucleotide sequence ID" value="NC_015690.1"/>
</dbReference>
<feature type="transmembrane region" description="Helical" evidence="1">
    <location>
        <begin position="246"/>
        <end position="266"/>
    </location>
</feature>
<reference evidence="4" key="1">
    <citation type="submission" date="2011-06" db="EMBL/GenBank/DDBJ databases">
        <title>Complete genome sequence of Paenibacillus mucilaginosus KNP414.</title>
        <authorList>
            <person name="Wang J."/>
            <person name="Hu S."/>
            <person name="Hu X."/>
            <person name="Zhang B."/>
            <person name="Dong D."/>
            <person name="Zhang S."/>
            <person name="Zhao K."/>
            <person name="Wu D."/>
        </authorList>
    </citation>
    <scope>NUCLEOTIDE SEQUENCE [LARGE SCALE GENOMIC DNA]</scope>
    <source>
        <strain evidence="4">KNP414</strain>
    </source>
</reference>
<feature type="transmembrane region" description="Helical" evidence="1">
    <location>
        <begin position="207"/>
        <end position="225"/>
    </location>
</feature>
<evidence type="ECO:0000313" key="4">
    <source>
        <dbReference type="Proteomes" id="UP000006620"/>
    </source>
</evidence>
<evidence type="ECO:0000256" key="2">
    <source>
        <dbReference type="SAM" id="SignalP"/>
    </source>
</evidence>
<keyword evidence="2" id="KW-0732">Signal</keyword>
<name>F8FL45_PAEMK</name>
<dbReference type="Proteomes" id="UP000006620">
    <property type="component" value="Chromosome"/>
</dbReference>
<feature type="transmembrane region" description="Helical" evidence="1">
    <location>
        <begin position="401"/>
        <end position="422"/>
    </location>
</feature>
<evidence type="ECO:0000256" key="1">
    <source>
        <dbReference type="SAM" id="Phobius"/>
    </source>
</evidence>
<gene>
    <name evidence="3" type="ordered locus">KNP414_01400</name>
</gene>
<dbReference type="EMBL" id="CP002869">
    <property type="protein sequence ID" value="AEI39964.1"/>
    <property type="molecule type" value="Genomic_DNA"/>
</dbReference>
<dbReference type="HOGENOM" id="CLU_043645_2_0_9"/>
<evidence type="ECO:0000313" key="3">
    <source>
        <dbReference type="EMBL" id="AEI39964.1"/>
    </source>
</evidence>
<sequence>MRAGRNLILLCLSLVVMTVLTVLPAGPASAHAMPSSAVYLDVHEDGVEAELQLPLDRLEVAFGQTLTANPEDVPASYGRELSAYAADRIQPQTPEGEAWTVEVRSLEVQAEEQGSELIVKVWLQPPAGASVEKFTLNYDVIIRELLTHTILVSVRSDWKSGITAADPELIGTIQGKVQSLDVDRSGGSLWTGFQSVVASGMHHIAEGFDHLLFLLVLLLPAPLAVRGGRWDGFAGARHSVMGLLKVVTAFTFGHSFTLIAGALGWIPFPERTVEILIAVSILVSAIHALRPLFPGREVLVAGSFGLVHGMAFAALITELSMTSWQKALSILGFNLGIELMQLFVIAITVPWLILLSLTRAYHPVRTAGAVFAGIAALGWMAERALGTSNKAAALADAAGGHALWLVAALACIAVMGFTWSWFRKNGELKRGAVPSLK</sequence>
<feature type="signal peptide" evidence="2">
    <location>
        <begin position="1"/>
        <end position="32"/>
    </location>
</feature>
<feature type="transmembrane region" description="Helical" evidence="1">
    <location>
        <begin position="364"/>
        <end position="381"/>
    </location>
</feature>
<reference evidence="3 4" key="2">
    <citation type="journal article" date="2013" name="Genome Announc.">
        <title>Genome Sequence of Growth-Improving Paenibacillus mucilaginosus Strain KNP414.</title>
        <authorList>
            <person name="Lu J.J."/>
            <person name="Wang J.F."/>
            <person name="Hu X.F."/>
        </authorList>
    </citation>
    <scope>NUCLEOTIDE SEQUENCE [LARGE SCALE GENOMIC DNA]</scope>
    <source>
        <strain evidence="3 4">KNP414</strain>
    </source>
</reference>
<evidence type="ECO:0008006" key="5">
    <source>
        <dbReference type="Google" id="ProtNLM"/>
    </source>
</evidence>
<feature type="chain" id="PRO_5039514682" description="HupE / UreJ protein" evidence="2">
    <location>
        <begin position="33"/>
        <end position="437"/>
    </location>
</feature>
<proteinExistence type="predicted"/>
<feature type="transmembrane region" description="Helical" evidence="1">
    <location>
        <begin position="272"/>
        <end position="289"/>
    </location>
</feature>
<dbReference type="KEGG" id="pms:KNP414_01400"/>